<gene>
    <name evidence="14" type="primary">LOC114250356</name>
</gene>
<comment type="similarity">
    <text evidence="2 12">Belongs to the amiloride-sensitive sodium channel (TC 1.A.6) family.</text>
</comment>
<reference evidence="14" key="1">
    <citation type="submission" date="2025-08" db="UniProtKB">
        <authorList>
            <consortium name="RefSeq"/>
        </authorList>
    </citation>
    <scope>IDENTIFICATION</scope>
    <source>
        <tissue evidence="14">Silk gland</tissue>
    </source>
</reference>
<dbReference type="Pfam" id="PF00858">
    <property type="entry name" value="ASC"/>
    <property type="match status" value="1"/>
</dbReference>
<evidence type="ECO:0000256" key="2">
    <source>
        <dbReference type="ARBA" id="ARBA00007193"/>
    </source>
</evidence>
<evidence type="ECO:0000256" key="9">
    <source>
        <dbReference type="ARBA" id="ARBA00023136"/>
    </source>
</evidence>
<dbReference type="KEGG" id="bman:114250356"/>
<protein>
    <submittedName>
        <fullName evidence="14">Uncharacterized protein LOC114250356</fullName>
    </submittedName>
</protein>
<dbReference type="GO" id="GO:0005272">
    <property type="term" value="F:sodium channel activity"/>
    <property type="evidence" value="ECO:0007669"/>
    <property type="project" value="UniProtKB-KW"/>
</dbReference>
<evidence type="ECO:0000256" key="11">
    <source>
        <dbReference type="ARBA" id="ARBA00023303"/>
    </source>
</evidence>
<dbReference type="InterPro" id="IPR001873">
    <property type="entry name" value="ENaC"/>
</dbReference>
<comment type="subcellular location">
    <subcellularLocation>
        <location evidence="1">Membrane</location>
        <topology evidence="1">Multi-pass membrane protein</topology>
    </subcellularLocation>
</comment>
<dbReference type="OrthoDB" id="7488946at2759"/>
<keyword evidence="7" id="KW-0915">Sodium</keyword>
<evidence type="ECO:0000256" key="4">
    <source>
        <dbReference type="ARBA" id="ARBA00022461"/>
    </source>
</evidence>
<accession>A0A6J2KCG7</accession>
<dbReference type="Proteomes" id="UP000504629">
    <property type="component" value="Unplaced"/>
</dbReference>
<evidence type="ECO:0000256" key="10">
    <source>
        <dbReference type="ARBA" id="ARBA00023201"/>
    </source>
</evidence>
<evidence type="ECO:0000313" key="14">
    <source>
        <dbReference type="RefSeq" id="XP_028039986.1"/>
    </source>
</evidence>
<keyword evidence="11 12" id="KW-0407">Ion channel</keyword>
<dbReference type="RefSeq" id="XP_028039986.1">
    <property type="nucleotide sequence ID" value="XM_028184185.1"/>
</dbReference>
<proteinExistence type="inferred from homology"/>
<evidence type="ECO:0000313" key="13">
    <source>
        <dbReference type="Proteomes" id="UP000504629"/>
    </source>
</evidence>
<keyword evidence="10 12" id="KW-0739">Sodium transport</keyword>
<evidence type="ECO:0000256" key="3">
    <source>
        <dbReference type="ARBA" id="ARBA00022448"/>
    </source>
</evidence>
<evidence type="ECO:0000256" key="6">
    <source>
        <dbReference type="ARBA" id="ARBA00022989"/>
    </source>
</evidence>
<keyword evidence="9" id="KW-0472">Membrane</keyword>
<sequence>MRVSMFDRLWFFGKNSGIHGLNRLFHDQNNTFASAEELLTNYLDAKLKYGLKTLAVSRFELLFSMVETENDSLLKYEYFEERGCRYSNEIPDGRLHVYSVYSYGACQLAYYTEELFERCGCVHPVRDKSYSNLYCNYTGLNCLSIYEAENNLNSRKYKLYQCAPSCVESEINVIHQSG</sequence>
<evidence type="ECO:0000256" key="8">
    <source>
        <dbReference type="ARBA" id="ARBA00023065"/>
    </source>
</evidence>
<keyword evidence="5 12" id="KW-0812">Transmembrane</keyword>
<keyword evidence="3 12" id="KW-0813">Transport</keyword>
<keyword evidence="13" id="KW-1185">Reference proteome</keyword>
<evidence type="ECO:0000256" key="5">
    <source>
        <dbReference type="ARBA" id="ARBA00022692"/>
    </source>
</evidence>
<name>A0A6J2KCG7_BOMMA</name>
<keyword evidence="6" id="KW-1133">Transmembrane helix</keyword>
<keyword evidence="4 12" id="KW-0894">Sodium channel</keyword>
<evidence type="ECO:0000256" key="12">
    <source>
        <dbReference type="RuleBase" id="RU000679"/>
    </source>
</evidence>
<dbReference type="GO" id="GO:0016020">
    <property type="term" value="C:membrane"/>
    <property type="evidence" value="ECO:0007669"/>
    <property type="project" value="UniProtKB-SubCell"/>
</dbReference>
<dbReference type="GeneID" id="114250356"/>
<dbReference type="AlphaFoldDB" id="A0A6J2KCG7"/>
<organism evidence="13 14">
    <name type="scientific">Bombyx mandarina</name>
    <name type="common">Wild silk moth</name>
    <name type="synonym">Wild silkworm</name>
    <dbReference type="NCBI Taxonomy" id="7092"/>
    <lineage>
        <taxon>Eukaryota</taxon>
        <taxon>Metazoa</taxon>
        <taxon>Ecdysozoa</taxon>
        <taxon>Arthropoda</taxon>
        <taxon>Hexapoda</taxon>
        <taxon>Insecta</taxon>
        <taxon>Pterygota</taxon>
        <taxon>Neoptera</taxon>
        <taxon>Endopterygota</taxon>
        <taxon>Lepidoptera</taxon>
        <taxon>Glossata</taxon>
        <taxon>Ditrysia</taxon>
        <taxon>Bombycoidea</taxon>
        <taxon>Bombycidae</taxon>
        <taxon>Bombycinae</taxon>
        <taxon>Bombyx</taxon>
    </lineage>
</organism>
<evidence type="ECO:0000256" key="7">
    <source>
        <dbReference type="ARBA" id="ARBA00023053"/>
    </source>
</evidence>
<keyword evidence="8 12" id="KW-0406">Ion transport</keyword>
<evidence type="ECO:0000256" key="1">
    <source>
        <dbReference type="ARBA" id="ARBA00004141"/>
    </source>
</evidence>